<sequence length="86" mass="9182">MSFNDNDTATLVLPADKRKSSVPFSNTEYRCEYDCDIGNLQSMPSPVPQRRHSGATEEEKGESSLTCSGSNIVVEDAHGGLGSSAT</sequence>
<evidence type="ECO:0000256" key="1">
    <source>
        <dbReference type="SAM" id="MobiDB-lite"/>
    </source>
</evidence>
<dbReference type="AlphaFoldDB" id="A0A9D4HHN5"/>
<keyword evidence="3" id="KW-1185">Reference proteome</keyword>
<reference evidence="2" key="2">
    <citation type="submission" date="2020-11" db="EMBL/GenBank/DDBJ databases">
        <authorList>
            <person name="McCartney M.A."/>
            <person name="Auch B."/>
            <person name="Kono T."/>
            <person name="Mallez S."/>
            <person name="Becker A."/>
            <person name="Gohl D.M."/>
            <person name="Silverstein K.A.T."/>
            <person name="Koren S."/>
            <person name="Bechman K.B."/>
            <person name="Herman A."/>
            <person name="Abrahante J.E."/>
            <person name="Garbe J."/>
        </authorList>
    </citation>
    <scope>NUCLEOTIDE SEQUENCE</scope>
    <source>
        <strain evidence="2">Duluth1</strain>
        <tissue evidence="2">Whole animal</tissue>
    </source>
</reference>
<gene>
    <name evidence="2" type="ORF">DPMN_060610</name>
</gene>
<feature type="region of interest" description="Disordered" evidence="1">
    <location>
        <begin position="40"/>
        <end position="86"/>
    </location>
</feature>
<evidence type="ECO:0000313" key="2">
    <source>
        <dbReference type="EMBL" id="KAH3717814.1"/>
    </source>
</evidence>
<accession>A0A9D4HHN5</accession>
<evidence type="ECO:0000313" key="3">
    <source>
        <dbReference type="Proteomes" id="UP000828390"/>
    </source>
</evidence>
<reference evidence="2" key="1">
    <citation type="journal article" date="2019" name="bioRxiv">
        <title>The Genome of the Zebra Mussel, Dreissena polymorpha: A Resource for Invasive Species Research.</title>
        <authorList>
            <person name="McCartney M.A."/>
            <person name="Auch B."/>
            <person name="Kono T."/>
            <person name="Mallez S."/>
            <person name="Zhang Y."/>
            <person name="Obille A."/>
            <person name="Becker A."/>
            <person name="Abrahante J.E."/>
            <person name="Garbe J."/>
            <person name="Badalamenti J.P."/>
            <person name="Herman A."/>
            <person name="Mangelson H."/>
            <person name="Liachko I."/>
            <person name="Sullivan S."/>
            <person name="Sone E.D."/>
            <person name="Koren S."/>
            <person name="Silverstein K.A.T."/>
            <person name="Beckman K.B."/>
            <person name="Gohl D.M."/>
        </authorList>
    </citation>
    <scope>NUCLEOTIDE SEQUENCE</scope>
    <source>
        <strain evidence="2">Duluth1</strain>
        <tissue evidence="2">Whole animal</tissue>
    </source>
</reference>
<dbReference type="Proteomes" id="UP000828390">
    <property type="component" value="Unassembled WGS sequence"/>
</dbReference>
<comment type="caution">
    <text evidence="2">The sequence shown here is derived from an EMBL/GenBank/DDBJ whole genome shotgun (WGS) entry which is preliminary data.</text>
</comment>
<protein>
    <submittedName>
        <fullName evidence="2">Uncharacterized protein</fullName>
    </submittedName>
</protein>
<name>A0A9D4HHN5_DREPO</name>
<dbReference type="EMBL" id="JAIWYP010000013">
    <property type="protein sequence ID" value="KAH3717814.1"/>
    <property type="molecule type" value="Genomic_DNA"/>
</dbReference>
<proteinExistence type="predicted"/>
<organism evidence="2 3">
    <name type="scientific">Dreissena polymorpha</name>
    <name type="common">Zebra mussel</name>
    <name type="synonym">Mytilus polymorpha</name>
    <dbReference type="NCBI Taxonomy" id="45954"/>
    <lineage>
        <taxon>Eukaryota</taxon>
        <taxon>Metazoa</taxon>
        <taxon>Spiralia</taxon>
        <taxon>Lophotrochozoa</taxon>
        <taxon>Mollusca</taxon>
        <taxon>Bivalvia</taxon>
        <taxon>Autobranchia</taxon>
        <taxon>Heteroconchia</taxon>
        <taxon>Euheterodonta</taxon>
        <taxon>Imparidentia</taxon>
        <taxon>Neoheterodontei</taxon>
        <taxon>Myida</taxon>
        <taxon>Dreissenoidea</taxon>
        <taxon>Dreissenidae</taxon>
        <taxon>Dreissena</taxon>
    </lineage>
</organism>